<accession>A0A5B7GNZ7</accession>
<name>A0A5B7GNZ7_PORTR</name>
<feature type="compositionally biased region" description="Basic and acidic residues" evidence="1">
    <location>
        <begin position="68"/>
        <end position="80"/>
    </location>
</feature>
<dbReference type="AlphaFoldDB" id="A0A5B7GNZ7"/>
<sequence length="80" mass="9474">MMRDNPFLLHRHLHRQHHCGHVTNAAPRRLLLRRDTRGKELSERQTGNDVTTGKDEEGEAEEGNIELWDDRRENRPTFYG</sequence>
<proteinExistence type="predicted"/>
<dbReference type="EMBL" id="VSRR010015542">
    <property type="protein sequence ID" value="MPC58294.1"/>
    <property type="molecule type" value="Genomic_DNA"/>
</dbReference>
<evidence type="ECO:0000313" key="2">
    <source>
        <dbReference type="EMBL" id="MPC58294.1"/>
    </source>
</evidence>
<gene>
    <name evidence="2" type="ORF">E2C01_052290</name>
</gene>
<comment type="caution">
    <text evidence="2">The sequence shown here is derived from an EMBL/GenBank/DDBJ whole genome shotgun (WGS) entry which is preliminary data.</text>
</comment>
<keyword evidence="3" id="KW-1185">Reference proteome</keyword>
<dbReference type="Proteomes" id="UP000324222">
    <property type="component" value="Unassembled WGS sequence"/>
</dbReference>
<evidence type="ECO:0000313" key="3">
    <source>
        <dbReference type="Proteomes" id="UP000324222"/>
    </source>
</evidence>
<protein>
    <submittedName>
        <fullName evidence="2">Uncharacterized protein</fullName>
    </submittedName>
</protein>
<feature type="region of interest" description="Disordered" evidence="1">
    <location>
        <begin position="32"/>
        <end position="80"/>
    </location>
</feature>
<feature type="compositionally biased region" description="Basic and acidic residues" evidence="1">
    <location>
        <begin position="32"/>
        <end position="43"/>
    </location>
</feature>
<reference evidence="2 3" key="1">
    <citation type="submission" date="2019-05" db="EMBL/GenBank/DDBJ databases">
        <title>Another draft genome of Portunus trituberculatus and its Hox gene families provides insights of decapod evolution.</title>
        <authorList>
            <person name="Jeong J.-H."/>
            <person name="Song I."/>
            <person name="Kim S."/>
            <person name="Choi T."/>
            <person name="Kim D."/>
            <person name="Ryu S."/>
            <person name="Kim W."/>
        </authorList>
    </citation>
    <scope>NUCLEOTIDE SEQUENCE [LARGE SCALE GENOMIC DNA]</scope>
    <source>
        <tissue evidence="2">Muscle</tissue>
    </source>
</reference>
<evidence type="ECO:0000256" key="1">
    <source>
        <dbReference type="SAM" id="MobiDB-lite"/>
    </source>
</evidence>
<organism evidence="2 3">
    <name type="scientific">Portunus trituberculatus</name>
    <name type="common">Swimming crab</name>
    <name type="synonym">Neptunus trituberculatus</name>
    <dbReference type="NCBI Taxonomy" id="210409"/>
    <lineage>
        <taxon>Eukaryota</taxon>
        <taxon>Metazoa</taxon>
        <taxon>Ecdysozoa</taxon>
        <taxon>Arthropoda</taxon>
        <taxon>Crustacea</taxon>
        <taxon>Multicrustacea</taxon>
        <taxon>Malacostraca</taxon>
        <taxon>Eumalacostraca</taxon>
        <taxon>Eucarida</taxon>
        <taxon>Decapoda</taxon>
        <taxon>Pleocyemata</taxon>
        <taxon>Brachyura</taxon>
        <taxon>Eubrachyura</taxon>
        <taxon>Portunoidea</taxon>
        <taxon>Portunidae</taxon>
        <taxon>Portuninae</taxon>
        <taxon>Portunus</taxon>
    </lineage>
</organism>